<organism evidence="2 3">
    <name type="scientific">Eubacterium multiforme</name>
    <dbReference type="NCBI Taxonomy" id="83339"/>
    <lineage>
        <taxon>Bacteria</taxon>
        <taxon>Bacillati</taxon>
        <taxon>Bacillota</taxon>
        <taxon>Clostridia</taxon>
        <taxon>Eubacteriales</taxon>
        <taxon>Eubacteriaceae</taxon>
        <taxon>Eubacterium</taxon>
    </lineage>
</organism>
<evidence type="ECO:0000313" key="2">
    <source>
        <dbReference type="EMBL" id="MDQ0150353.1"/>
    </source>
</evidence>
<evidence type="ECO:0000313" key="3">
    <source>
        <dbReference type="Proteomes" id="UP001228504"/>
    </source>
</evidence>
<feature type="transmembrane region" description="Helical" evidence="1">
    <location>
        <begin position="7"/>
        <end position="26"/>
    </location>
</feature>
<gene>
    <name evidence="2" type="ORF">J2S18_002296</name>
</gene>
<evidence type="ECO:0000256" key="1">
    <source>
        <dbReference type="SAM" id="Phobius"/>
    </source>
</evidence>
<keyword evidence="1" id="KW-0472">Membrane</keyword>
<keyword evidence="1" id="KW-1133">Transmembrane helix</keyword>
<comment type="caution">
    <text evidence="2">The sequence shown here is derived from an EMBL/GenBank/DDBJ whole genome shotgun (WGS) entry which is preliminary data.</text>
</comment>
<reference evidence="2 3" key="1">
    <citation type="submission" date="2023-07" db="EMBL/GenBank/DDBJ databases">
        <title>Genomic Encyclopedia of Type Strains, Phase IV (KMG-IV): sequencing the most valuable type-strain genomes for metagenomic binning, comparative biology and taxonomic classification.</title>
        <authorList>
            <person name="Goeker M."/>
        </authorList>
    </citation>
    <scope>NUCLEOTIDE SEQUENCE [LARGE SCALE GENOMIC DNA]</scope>
    <source>
        <strain evidence="2 3">DSM 20694</strain>
    </source>
</reference>
<sequence length="56" mass="6585">MIKIKDIKFSIVLLIFMIIFTLIKNFAPPKYFVLFVILLPFIIITLGLIAFRNKNK</sequence>
<accession>A0ABT9UVL3</accession>
<proteinExistence type="predicted"/>
<keyword evidence="1" id="KW-0812">Transmembrane</keyword>
<protein>
    <submittedName>
        <fullName evidence="2">Membrane protein</fullName>
    </submittedName>
</protein>
<dbReference type="Proteomes" id="UP001228504">
    <property type="component" value="Unassembled WGS sequence"/>
</dbReference>
<keyword evidence="3" id="KW-1185">Reference proteome</keyword>
<feature type="transmembrane region" description="Helical" evidence="1">
    <location>
        <begin position="32"/>
        <end position="51"/>
    </location>
</feature>
<name>A0ABT9UVL3_9FIRM</name>
<dbReference type="EMBL" id="JAUSUF010000008">
    <property type="protein sequence ID" value="MDQ0150353.1"/>
    <property type="molecule type" value="Genomic_DNA"/>
</dbReference>